<dbReference type="PRINTS" id="PR00455">
    <property type="entry name" value="HTHTETR"/>
</dbReference>
<feature type="DNA-binding region" description="H-T-H motif" evidence="2">
    <location>
        <begin position="29"/>
        <end position="48"/>
    </location>
</feature>
<keyword evidence="5" id="KW-1185">Reference proteome</keyword>
<evidence type="ECO:0000313" key="4">
    <source>
        <dbReference type="EMBL" id="BBL07701.1"/>
    </source>
</evidence>
<dbReference type="SUPFAM" id="SSF46689">
    <property type="entry name" value="Homeodomain-like"/>
    <property type="match status" value="1"/>
</dbReference>
<dbReference type="InterPro" id="IPR001647">
    <property type="entry name" value="HTH_TetR"/>
</dbReference>
<dbReference type="InterPro" id="IPR036271">
    <property type="entry name" value="Tet_transcr_reg_TetR-rel_C_sf"/>
</dbReference>
<dbReference type="Pfam" id="PF00440">
    <property type="entry name" value="TetR_N"/>
    <property type="match status" value="1"/>
</dbReference>
<evidence type="ECO:0000256" key="2">
    <source>
        <dbReference type="PROSITE-ProRule" id="PRU00335"/>
    </source>
</evidence>
<dbReference type="SUPFAM" id="SSF48498">
    <property type="entry name" value="Tetracyclin repressor-like, C-terminal domain"/>
    <property type="match status" value="1"/>
</dbReference>
<gene>
    <name evidence="4" type="ORF">A5CPEGH6_23390</name>
</gene>
<feature type="domain" description="HTH tetR-type" evidence="3">
    <location>
        <begin position="6"/>
        <end position="66"/>
    </location>
</feature>
<dbReference type="InterPro" id="IPR050109">
    <property type="entry name" value="HTH-type_TetR-like_transc_reg"/>
</dbReference>
<sequence length="212" mass="24517">MTKPQQNKEQAILKAAEREFLTKGYAGARTTSIAEAAGVTHAMLHYYFRTKEHIFERILDEKMRLMSESVLAAFGQPGLPLPERLRNGIERHFDFIAANPDLPRFIVNEVLARPDRYECMQRSVRRIANVLMLDIQRELDASAARGETEPMDVRMLMLDIISLNAFPFIAYPVIVPLLGDLAADRETFFRLRKQETIEVVMRRLMPRNRRDV</sequence>
<dbReference type="EMBL" id="AP019736">
    <property type="protein sequence ID" value="BBL07701.1"/>
    <property type="molecule type" value="Genomic_DNA"/>
</dbReference>
<dbReference type="Gene3D" id="1.10.357.10">
    <property type="entry name" value="Tetracycline Repressor, domain 2"/>
    <property type="match status" value="1"/>
</dbReference>
<organism evidence="4 5">
    <name type="scientific">Alistipes dispar</name>
    <dbReference type="NCBI Taxonomy" id="2585119"/>
    <lineage>
        <taxon>Bacteria</taxon>
        <taxon>Pseudomonadati</taxon>
        <taxon>Bacteroidota</taxon>
        <taxon>Bacteroidia</taxon>
        <taxon>Bacteroidales</taxon>
        <taxon>Rikenellaceae</taxon>
        <taxon>Alistipes</taxon>
    </lineage>
</organism>
<dbReference type="OrthoDB" id="9789566at2"/>
<name>A0A4Y1X347_9BACT</name>
<dbReference type="RefSeq" id="WP_141429838.1">
    <property type="nucleotide sequence ID" value="NZ_AP019736.1"/>
</dbReference>
<dbReference type="KEGG" id="ada:A5CPEGH6_23390"/>
<reference evidence="5" key="1">
    <citation type="submission" date="2019-06" db="EMBL/GenBank/DDBJ databases">
        <title>Alistipes onderdonkii subsp. vulgaris subsp. nov., Alistipes dispar sp. nov. and Alistipes communis sp. nov., isolated from human faeces, and creation of Alistipes onderdonkii subsp. onderdonkii subsp. nov.</title>
        <authorList>
            <person name="Sakamoto M."/>
            <person name="Ikeyama N."/>
            <person name="Ogata Y."/>
            <person name="Suda W."/>
            <person name="Iino T."/>
            <person name="Hattori M."/>
            <person name="Ohkuma M."/>
        </authorList>
    </citation>
    <scope>NUCLEOTIDE SEQUENCE [LARGE SCALE GENOMIC DNA]</scope>
    <source>
        <strain evidence="5">5CPEGH6</strain>
    </source>
</reference>
<dbReference type="GO" id="GO:0003677">
    <property type="term" value="F:DNA binding"/>
    <property type="evidence" value="ECO:0007669"/>
    <property type="project" value="UniProtKB-UniRule"/>
</dbReference>
<dbReference type="PROSITE" id="PS50977">
    <property type="entry name" value="HTH_TETR_2"/>
    <property type="match status" value="1"/>
</dbReference>
<evidence type="ECO:0000313" key="5">
    <source>
        <dbReference type="Proteomes" id="UP000319374"/>
    </source>
</evidence>
<dbReference type="Proteomes" id="UP000319374">
    <property type="component" value="Chromosome"/>
</dbReference>
<evidence type="ECO:0000259" key="3">
    <source>
        <dbReference type="PROSITE" id="PS50977"/>
    </source>
</evidence>
<dbReference type="GeneID" id="98674322"/>
<accession>A0A4Y1X347</accession>
<protein>
    <recommendedName>
        <fullName evidence="3">HTH tetR-type domain-containing protein</fullName>
    </recommendedName>
</protein>
<keyword evidence="1 2" id="KW-0238">DNA-binding</keyword>
<proteinExistence type="predicted"/>
<dbReference type="AlphaFoldDB" id="A0A4Y1X347"/>
<dbReference type="InterPro" id="IPR009057">
    <property type="entry name" value="Homeodomain-like_sf"/>
</dbReference>
<evidence type="ECO:0000256" key="1">
    <source>
        <dbReference type="ARBA" id="ARBA00023125"/>
    </source>
</evidence>
<dbReference type="PANTHER" id="PTHR30328">
    <property type="entry name" value="TRANSCRIPTIONAL REPRESSOR"/>
    <property type="match status" value="1"/>
</dbReference>
<dbReference type="PANTHER" id="PTHR30328:SF54">
    <property type="entry name" value="HTH-TYPE TRANSCRIPTIONAL REPRESSOR SCO4008"/>
    <property type="match status" value="1"/>
</dbReference>